<dbReference type="KEGG" id="marh:Mia14_0627"/>
<dbReference type="GeneID" id="33314184"/>
<keyword evidence="9" id="KW-1185">Reference proteome</keyword>
<keyword evidence="3" id="KW-0378">Hydrolase</keyword>
<dbReference type="RefSeq" id="WP_088820197.1">
    <property type="nucleotide sequence ID" value="NZ_CP019964.1"/>
</dbReference>
<dbReference type="EMBL" id="CP019964">
    <property type="protein sequence ID" value="ASI13933.1"/>
    <property type="molecule type" value="Genomic_DNA"/>
</dbReference>
<evidence type="ECO:0000313" key="9">
    <source>
        <dbReference type="Proteomes" id="UP000197679"/>
    </source>
</evidence>
<dbReference type="KEGG" id="marh:Mia14_0621"/>
<dbReference type="Proteomes" id="UP000197679">
    <property type="component" value="Chromosome"/>
</dbReference>
<evidence type="ECO:0000313" key="8">
    <source>
        <dbReference type="EMBL" id="ASI13933.1"/>
    </source>
</evidence>
<dbReference type="EMBL" id="CP019964">
    <property type="protein sequence ID" value="ASI13927.1"/>
    <property type="molecule type" value="Genomic_DNA"/>
</dbReference>
<dbReference type="KEGG" id="marh:Mia14_0624"/>
<dbReference type="GO" id="GO:0016787">
    <property type="term" value="F:hydrolase activity"/>
    <property type="evidence" value="ECO:0007669"/>
    <property type="project" value="UniProtKB-KW"/>
</dbReference>
<dbReference type="InterPro" id="IPR008201">
    <property type="entry name" value="HepT-like"/>
</dbReference>
<dbReference type="GO" id="GO:0110001">
    <property type="term" value="C:toxin-antitoxin complex"/>
    <property type="evidence" value="ECO:0007669"/>
    <property type="project" value="InterPro"/>
</dbReference>
<reference evidence="7" key="2">
    <citation type="submission" date="2017-03" db="EMBL/GenBank/DDBJ databases">
        <authorList>
            <person name="Golyshina O."/>
            <person name="Toshchakov S."/>
            <person name="Makarova K."/>
            <person name="Gavrilov S."/>
            <person name="Korzhenkov A."/>
            <person name="La Cono V."/>
            <person name="Arcadi E."/>
            <person name="Nechitaylo T."/>
            <person name="Ferrer M."/>
            <person name="Kublanov I."/>
            <person name="Wolf Y."/>
            <person name="Yakimov M."/>
            <person name="Golyshin P."/>
            <person name="Slesarev A."/>
            <person name="Kozyavkin S."/>
        </authorList>
    </citation>
    <scope>NUCLEOTIDE SEQUENCE</scope>
    <source>
        <strain evidence="7">Mia14</strain>
    </source>
</reference>
<keyword evidence="1" id="KW-1277">Toxin-antitoxin system</keyword>
<accession>A0A218NN79</accession>
<dbReference type="EMBL" id="CP019964">
    <property type="protein sequence ID" value="ASI13924.1"/>
    <property type="molecule type" value="Genomic_DNA"/>
</dbReference>
<organism evidence="7 9">
    <name type="scientific">Candidatus Mancarchaeum acidiphilum</name>
    <dbReference type="NCBI Taxonomy" id="1920749"/>
    <lineage>
        <taxon>Archaea</taxon>
        <taxon>Candidatus Micrarchaeota</taxon>
        <taxon>Candidatus Mancarchaeum</taxon>
    </lineage>
</organism>
<evidence type="ECO:0000256" key="1">
    <source>
        <dbReference type="ARBA" id="ARBA00022649"/>
    </source>
</evidence>
<evidence type="ECO:0000313" key="5">
    <source>
        <dbReference type="EMBL" id="ASI13924.1"/>
    </source>
</evidence>
<dbReference type="AlphaFoldDB" id="A0A218NN79"/>
<dbReference type="Gene3D" id="1.20.120.580">
    <property type="entry name" value="bsu32300-like"/>
    <property type="match status" value="1"/>
</dbReference>
<evidence type="ECO:0000256" key="2">
    <source>
        <dbReference type="ARBA" id="ARBA00022722"/>
    </source>
</evidence>
<evidence type="ECO:0000313" key="7">
    <source>
        <dbReference type="EMBL" id="ASI13930.1"/>
    </source>
</evidence>
<dbReference type="EMBL" id="CP019964">
    <property type="protein sequence ID" value="ASI13930.1"/>
    <property type="molecule type" value="Genomic_DNA"/>
</dbReference>
<evidence type="ECO:0000313" key="6">
    <source>
        <dbReference type="EMBL" id="ASI13927.1"/>
    </source>
</evidence>
<evidence type="ECO:0000256" key="3">
    <source>
        <dbReference type="ARBA" id="ARBA00022801"/>
    </source>
</evidence>
<sequence length="139" mass="16094">MIDTERIVRRLADIKHYSNVLSKIVPNNYDDYIKSDITTKAAVERYLQLINDLELEVLVLAYKGLDLGISGGDDSLVNKFNDLLSKKAIEGFKKRRSLRNILVHAYFEMHYDKDTFNQANDLSDIKDFVKGIRLILEKQ</sequence>
<dbReference type="KEGG" id="marh:Mia14_0630"/>
<dbReference type="InterPro" id="IPR037038">
    <property type="entry name" value="HepT-like_sf"/>
</dbReference>
<keyword evidence="2" id="KW-0540">Nuclease</keyword>
<reference evidence="7 9" key="1">
    <citation type="journal article" date="2017" name="Nat. Commun.">
        <title>'ARMAN' archaea depend on association with euryarchaeal host in culture and in situ.</title>
        <authorList>
            <person name="Golyshina O."/>
            <person name="Toshchakov S."/>
            <person name="Makarova K."/>
            <person name="Gavrilov S."/>
            <person name="Korzhenkov A."/>
            <person name="La Cono V."/>
            <person name="Arcadi E."/>
            <person name="Nechitaylo T."/>
            <person name="Ferrer M."/>
            <person name="Kublanov I."/>
            <person name="Wolf Y."/>
            <person name="Yakimov M."/>
            <person name="Golyshin P."/>
            <person name="Slesarev A."/>
            <person name="Kozyavkin S."/>
        </authorList>
    </citation>
    <scope>NUCLEOTIDE SEQUENCE [LARGE SCALE GENOMIC DNA]</scope>
    <source>
        <strain evidence="7 9">Mia14</strain>
    </source>
</reference>
<comment type="similarity">
    <text evidence="4">Belongs to the HepT RNase toxin family.</text>
</comment>
<proteinExistence type="inferred from homology"/>
<dbReference type="Pfam" id="PF01934">
    <property type="entry name" value="HepT-like"/>
    <property type="match status" value="1"/>
</dbReference>
<evidence type="ECO:0000256" key="4">
    <source>
        <dbReference type="ARBA" id="ARBA00024207"/>
    </source>
</evidence>
<gene>
    <name evidence="5" type="ORF">Mia14_0621</name>
    <name evidence="6" type="ORF">Mia14_0624</name>
    <name evidence="7" type="ORF">Mia14_0627</name>
    <name evidence="8" type="ORF">Mia14_0630</name>
</gene>
<name>A0A218NN79_9ARCH</name>
<dbReference type="GO" id="GO:0004540">
    <property type="term" value="F:RNA nuclease activity"/>
    <property type="evidence" value="ECO:0007669"/>
    <property type="project" value="InterPro"/>
</dbReference>
<protein>
    <submittedName>
        <fullName evidence="7">HEPN domain containing protein</fullName>
    </submittedName>
</protein>